<organism evidence="2 3">
    <name type="scientific">Pararhodobacter marinus</name>
    <dbReference type="NCBI Taxonomy" id="2184063"/>
    <lineage>
        <taxon>Bacteria</taxon>
        <taxon>Pseudomonadati</taxon>
        <taxon>Pseudomonadota</taxon>
        <taxon>Alphaproteobacteria</taxon>
        <taxon>Rhodobacterales</taxon>
        <taxon>Paracoccaceae</taxon>
        <taxon>Pararhodobacter</taxon>
    </lineage>
</organism>
<dbReference type="InterPro" id="IPR050266">
    <property type="entry name" value="AB_hydrolase_sf"/>
</dbReference>
<dbReference type="AlphaFoldDB" id="A0A2U2CB62"/>
<dbReference type="GO" id="GO:0016787">
    <property type="term" value="F:hydrolase activity"/>
    <property type="evidence" value="ECO:0007669"/>
    <property type="project" value="UniProtKB-KW"/>
</dbReference>
<evidence type="ECO:0000259" key="1">
    <source>
        <dbReference type="Pfam" id="PF12697"/>
    </source>
</evidence>
<keyword evidence="2" id="KW-0378">Hydrolase</keyword>
<protein>
    <submittedName>
        <fullName evidence="2">Alpha/beta hydrolase</fullName>
    </submittedName>
</protein>
<dbReference type="Proteomes" id="UP000244940">
    <property type="component" value="Unassembled WGS sequence"/>
</dbReference>
<proteinExistence type="predicted"/>
<gene>
    <name evidence="2" type="ORF">C4N9_10015</name>
</gene>
<dbReference type="OrthoDB" id="5491135at2"/>
<sequence length="226" mass="25085">MTTTLLIPGLLCDGYCWTAVTERLDAAVADLSTQDNLTRMAEDLLARHPGPLRVAGHSMGARVTIEMLRLAPERIEKAALLDTGIHPLKPGEREKRAEIVQFAYDNGMQALAERWLPPMVWEENRKNTRLMADLTAMVLRMNPDLHARQIKALVDRPDAEAVLPSVRCPLLVMVGRQDAWSPVAQHEDIVALAPDARLEIIENAGHFAPVEQPQAVADLLVPFLKD</sequence>
<dbReference type="PANTHER" id="PTHR43798">
    <property type="entry name" value="MONOACYLGLYCEROL LIPASE"/>
    <property type="match status" value="1"/>
</dbReference>
<name>A0A2U2CB62_9RHOB</name>
<comment type="caution">
    <text evidence="2">The sequence shown here is derived from an EMBL/GenBank/DDBJ whole genome shotgun (WGS) entry which is preliminary data.</text>
</comment>
<dbReference type="PANTHER" id="PTHR43798:SF29">
    <property type="entry name" value="AB HYDROLASE-1 DOMAIN-CONTAINING PROTEIN"/>
    <property type="match status" value="1"/>
</dbReference>
<dbReference type="RefSeq" id="WP_109533184.1">
    <property type="nucleotide sequence ID" value="NZ_QEYD01000005.1"/>
</dbReference>
<dbReference type="SUPFAM" id="SSF53474">
    <property type="entry name" value="alpha/beta-Hydrolases"/>
    <property type="match status" value="1"/>
</dbReference>
<evidence type="ECO:0000313" key="2">
    <source>
        <dbReference type="EMBL" id="PWE29135.1"/>
    </source>
</evidence>
<reference evidence="2 3" key="1">
    <citation type="submission" date="2018-05" db="EMBL/GenBank/DDBJ databases">
        <title>Pararhodobacter marina sp. nov., isolated from deep-sea water of the Indian Ocean.</title>
        <authorList>
            <person name="Lai Q.Sr."/>
            <person name="Liu X."/>
            <person name="Shao Z."/>
        </authorList>
    </citation>
    <scope>NUCLEOTIDE SEQUENCE [LARGE SCALE GENOMIC DNA]</scope>
    <source>
        <strain evidence="2 3">CIC4N-9</strain>
    </source>
</reference>
<dbReference type="InterPro" id="IPR029058">
    <property type="entry name" value="AB_hydrolase_fold"/>
</dbReference>
<dbReference type="Gene3D" id="3.40.50.1820">
    <property type="entry name" value="alpha/beta hydrolase"/>
    <property type="match status" value="1"/>
</dbReference>
<dbReference type="Pfam" id="PF12697">
    <property type="entry name" value="Abhydrolase_6"/>
    <property type="match status" value="1"/>
</dbReference>
<evidence type="ECO:0000313" key="3">
    <source>
        <dbReference type="Proteomes" id="UP000244940"/>
    </source>
</evidence>
<feature type="domain" description="AB hydrolase-1" evidence="1">
    <location>
        <begin position="6"/>
        <end position="218"/>
    </location>
</feature>
<dbReference type="GeneID" id="94365226"/>
<dbReference type="EMBL" id="QEYD01000005">
    <property type="protein sequence ID" value="PWE29135.1"/>
    <property type="molecule type" value="Genomic_DNA"/>
</dbReference>
<dbReference type="InterPro" id="IPR000073">
    <property type="entry name" value="AB_hydrolase_1"/>
</dbReference>
<accession>A0A2U2CB62</accession>
<keyword evidence="3" id="KW-1185">Reference proteome</keyword>